<dbReference type="Gene3D" id="3.90.1150.10">
    <property type="entry name" value="Aspartate Aminotransferase, domain 1"/>
    <property type="match status" value="1"/>
</dbReference>
<keyword evidence="2" id="KW-0663">Pyridoxal phosphate</keyword>
<dbReference type="EMBL" id="JAUDUY010000005">
    <property type="protein sequence ID" value="MDM9632097.1"/>
    <property type="molecule type" value="Genomic_DNA"/>
</dbReference>
<keyword evidence="7" id="KW-1185">Reference proteome</keyword>
<protein>
    <submittedName>
        <fullName evidence="6">Aminotransferase class V-fold PLP-dependent enzyme</fullName>
    </submittedName>
</protein>
<comment type="similarity">
    <text evidence="3">Belongs to the class-V pyridoxal-phosphate-dependent aminotransferase family.</text>
</comment>
<feature type="domain" description="Aminotransferase class V" evidence="5">
    <location>
        <begin position="104"/>
        <end position="416"/>
    </location>
</feature>
<dbReference type="PROSITE" id="PS51318">
    <property type="entry name" value="TAT"/>
    <property type="match status" value="1"/>
</dbReference>
<dbReference type="Proteomes" id="UP001174839">
    <property type="component" value="Unassembled WGS sequence"/>
</dbReference>
<dbReference type="Gene3D" id="3.40.640.10">
    <property type="entry name" value="Type I PLP-dependent aspartate aminotransferase-like (Major domain)"/>
    <property type="match status" value="1"/>
</dbReference>
<evidence type="ECO:0000256" key="4">
    <source>
        <dbReference type="RuleBase" id="RU004504"/>
    </source>
</evidence>
<dbReference type="InterPro" id="IPR015424">
    <property type="entry name" value="PyrdxlP-dep_Trfase"/>
</dbReference>
<dbReference type="PROSITE" id="PS00595">
    <property type="entry name" value="AA_TRANSFER_CLASS_5"/>
    <property type="match status" value="1"/>
</dbReference>
<accession>A0ABT7WGQ5</accession>
<dbReference type="InterPro" id="IPR020578">
    <property type="entry name" value="Aminotrans_V_PyrdxlP_BS"/>
</dbReference>
<dbReference type="PANTHER" id="PTHR43092">
    <property type="entry name" value="L-CYSTEINE DESULFHYDRASE"/>
    <property type="match status" value="1"/>
</dbReference>
<comment type="cofactor">
    <cofactor evidence="1 4">
        <name>pyridoxal 5'-phosphate</name>
        <dbReference type="ChEBI" id="CHEBI:597326"/>
    </cofactor>
</comment>
<dbReference type="SUPFAM" id="SSF53383">
    <property type="entry name" value="PLP-dependent transferases"/>
    <property type="match status" value="1"/>
</dbReference>
<dbReference type="InterPro" id="IPR015421">
    <property type="entry name" value="PyrdxlP-dep_Trfase_major"/>
</dbReference>
<dbReference type="Pfam" id="PF00266">
    <property type="entry name" value="Aminotran_5"/>
    <property type="match status" value="1"/>
</dbReference>
<proteinExistence type="inferred from homology"/>
<evidence type="ECO:0000313" key="6">
    <source>
        <dbReference type="EMBL" id="MDM9632097.1"/>
    </source>
</evidence>
<organism evidence="6 7">
    <name type="scientific">Robiginitalea aurantiaca</name>
    <dbReference type="NCBI Taxonomy" id="3056915"/>
    <lineage>
        <taxon>Bacteria</taxon>
        <taxon>Pseudomonadati</taxon>
        <taxon>Bacteroidota</taxon>
        <taxon>Flavobacteriia</taxon>
        <taxon>Flavobacteriales</taxon>
        <taxon>Flavobacteriaceae</taxon>
        <taxon>Robiginitalea</taxon>
    </lineage>
</organism>
<name>A0ABT7WGQ5_9FLAO</name>
<keyword evidence="6" id="KW-0032">Aminotransferase</keyword>
<dbReference type="PANTHER" id="PTHR43092:SF6">
    <property type="entry name" value="BLR1280 PROTEIN"/>
    <property type="match status" value="1"/>
</dbReference>
<evidence type="ECO:0000313" key="7">
    <source>
        <dbReference type="Proteomes" id="UP001174839"/>
    </source>
</evidence>
<dbReference type="GO" id="GO:0008483">
    <property type="term" value="F:transaminase activity"/>
    <property type="evidence" value="ECO:0007669"/>
    <property type="project" value="UniProtKB-KW"/>
</dbReference>
<evidence type="ECO:0000256" key="1">
    <source>
        <dbReference type="ARBA" id="ARBA00001933"/>
    </source>
</evidence>
<dbReference type="InterPro" id="IPR015422">
    <property type="entry name" value="PyrdxlP-dep_Trfase_small"/>
</dbReference>
<keyword evidence="6" id="KW-0808">Transferase</keyword>
<reference evidence="6" key="1">
    <citation type="submission" date="2023-06" db="EMBL/GenBank/DDBJ databases">
        <title>Robiginitalea aurantiacus sp. nov. and Algoriphagus sediminis sp. nov., isolated from coastal sediment.</title>
        <authorList>
            <person name="Zhou Z.Y."/>
            <person name="An J."/>
            <person name="Jia Y.W."/>
            <person name="Du Z.J."/>
        </authorList>
    </citation>
    <scope>NUCLEOTIDE SEQUENCE</scope>
    <source>
        <strain evidence="6">M39</strain>
    </source>
</reference>
<dbReference type="RefSeq" id="WP_289725455.1">
    <property type="nucleotide sequence ID" value="NZ_JAUDUY010000005.1"/>
</dbReference>
<comment type="caution">
    <text evidence="6">The sequence shown here is derived from an EMBL/GenBank/DDBJ whole genome shotgun (WGS) entry which is preliminary data.</text>
</comment>
<gene>
    <name evidence="6" type="ORF">QU605_11470</name>
</gene>
<sequence length="426" mass="47804">MEHHRRKFLKTLGVGAMGAFASPTQIWAKTTADLQQTLGLFDTEDTSEAYWGNVKSQFPFAEGLTYFNNGSLGGCPKAIRQATHEFRDTLDDFPSKYMWGGWNEEKETVRKKTASLFSVSPEEIALIHNTTEGMNLIARSLELQKGDEVILADHEHSSAVSPWKVWQESKGIQLVRPTLPMLPESADEIVEVYKKSITVRTKVISICHLVNTNGMILPVKQISKMAHEKGILVAVDGAQAAGMFTFDLEDLGCDFYTVSAHKWLFSPKGVGIFYAREESQKHLKPLIVARGYKDSSIRRLENYNTRNLPEVLGFGAALDYRETIGGKKIEARIYELKEYFRNALETHPKLILKTPKQDSLSGGIQVVEVLGKDVQDVKDRLFDEYGMDCRPMSTFGLNGVRLSFAIFNTKKDIDRLVVALDTIANS</sequence>
<evidence type="ECO:0000256" key="2">
    <source>
        <dbReference type="ARBA" id="ARBA00022898"/>
    </source>
</evidence>
<evidence type="ECO:0000259" key="5">
    <source>
        <dbReference type="Pfam" id="PF00266"/>
    </source>
</evidence>
<dbReference type="InterPro" id="IPR000192">
    <property type="entry name" value="Aminotrans_V_dom"/>
</dbReference>
<dbReference type="InterPro" id="IPR006311">
    <property type="entry name" value="TAT_signal"/>
</dbReference>
<evidence type="ECO:0000256" key="3">
    <source>
        <dbReference type="RuleBase" id="RU004075"/>
    </source>
</evidence>